<reference evidence="2 3" key="1">
    <citation type="journal article" date="2018" name="Mol. Plant">
        <title>The genome of Artemisia annua provides insight into the evolution of Asteraceae family and artemisinin biosynthesis.</title>
        <authorList>
            <person name="Shen Q."/>
            <person name="Zhang L."/>
            <person name="Liao Z."/>
            <person name="Wang S."/>
            <person name="Yan T."/>
            <person name="Shi P."/>
            <person name="Liu M."/>
            <person name="Fu X."/>
            <person name="Pan Q."/>
            <person name="Wang Y."/>
            <person name="Lv Z."/>
            <person name="Lu X."/>
            <person name="Zhang F."/>
            <person name="Jiang W."/>
            <person name="Ma Y."/>
            <person name="Chen M."/>
            <person name="Hao X."/>
            <person name="Li L."/>
            <person name="Tang Y."/>
            <person name="Lv G."/>
            <person name="Zhou Y."/>
            <person name="Sun X."/>
            <person name="Brodelius P.E."/>
            <person name="Rose J.K.C."/>
            <person name="Tang K."/>
        </authorList>
    </citation>
    <scope>NUCLEOTIDE SEQUENCE [LARGE SCALE GENOMIC DNA]</scope>
    <source>
        <strain evidence="3">cv. Huhao1</strain>
        <tissue evidence="2">Leaf</tissue>
    </source>
</reference>
<dbReference type="PANTHER" id="PTHR33356:SF36">
    <property type="entry name" value="DUF4005 DOMAIN-CONTAINING PROTEIN"/>
    <property type="match status" value="1"/>
</dbReference>
<accession>A0A2U1NZE3</accession>
<name>A0A2U1NZE3_ARTAN</name>
<proteinExistence type="predicted"/>
<organism evidence="2 3">
    <name type="scientific">Artemisia annua</name>
    <name type="common">Sweet wormwood</name>
    <dbReference type="NCBI Taxonomy" id="35608"/>
    <lineage>
        <taxon>Eukaryota</taxon>
        <taxon>Viridiplantae</taxon>
        <taxon>Streptophyta</taxon>
        <taxon>Embryophyta</taxon>
        <taxon>Tracheophyta</taxon>
        <taxon>Spermatophyta</taxon>
        <taxon>Magnoliopsida</taxon>
        <taxon>eudicotyledons</taxon>
        <taxon>Gunneridae</taxon>
        <taxon>Pentapetalae</taxon>
        <taxon>asterids</taxon>
        <taxon>campanulids</taxon>
        <taxon>Asterales</taxon>
        <taxon>Asteraceae</taxon>
        <taxon>Asteroideae</taxon>
        <taxon>Anthemideae</taxon>
        <taxon>Artemisiinae</taxon>
        <taxon>Artemisia</taxon>
    </lineage>
</organism>
<sequence>MAQEMTDAQFWLPPEFLNDDDFVAGKPAPGKGFYGFGSGSPVESFLGSNETESDEEDYFNMNLNGLTRQFENTTFHDHYWKSENKATRVMSGSPQSTLCGCKSPSCLSPPATAAPVNRDLLFAAAGEVARMRMIEEAASRYYLGASQQQQQQQPRKTSNPNLNHYQQLQLAQFQLLKQQQMMKQQQYLQMIQQQQSRKRNESVNGNGNGRNVTAPLSAWPTPQQSQQQQTRTTGSGMRAVFLGNPTTKRESTGTGVFLPRQVGAPVEPNKKRGCSTVLLPDRVVQALNLNLEKMENESKVLEAKMVYRNSVKRQQQQQPVMTEFRLPQEWTY</sequence>
<comment type="caution">
    <text evidence="2">The sequence shown here is derived from an EMBL/GenBank/DDBJ whole genome shotgun (WGS) entry which is preliminary data.</text>
</comment>
<protein>
    <submittedName>
        <fullName evidence="2">Uncharacterized protein</fullName>
    </submittedName>
</protein>
<dbReference type="PANTHER" id="PTHR33356">
    <property type="entry name" value="TIP41-LIKE PROTEIN"/>
    <property type="match status" value="1"/>
</dbReference>
<feature type="region of interest" description="Disordered" evidence="1">
    <location>
        <begin position="191"/>
        <end position="236"/>
    </location>
</feature>
<evidence type="ECO:0000256" key="1">
    <source>
        <dbReference type="SAM" id="MobiDB-lite"/>
    </source>
</evidence>
<keyword evidence="3" id="KW-1185">Reference proteome</keyword>
<evidence type="ECO:0000313" key="2">
    <source>
        <dbReference type="EMBL" id="PWA78866.1"/>
    </source>
</evidence>
<dbReference type="STRING" id="35608.A0A2U1NZE3"/>
<dbReference type="EMBL" id="PKPP01001930">
    <property type="protein sequence ID" value="PWA78866.1"/>
    <property type="molecule type" value="Genomic_DNA"/>
</dbReference>
<feature type="compositionally biased region" description="Polar residues" evidence="1">
    <location>
        <begin position="202"/>
        <end position="211"/>
    </location>
</feature>
<gene>
    <name evidence="2" type="ORF">CTI12_AA211790</name>
</gene>
<feature type="compositionally biased region" description="Low complexity" evidence="1">
    <location>
        <begin position="220"/>
        <end position="236"/>
    </location>
</feature>
<dbReference type="AlphaFoldDB" id="A0A2U1NZE3"/>
<evidence type="ECO:0000313" key="3">
    <source>
        <dbReference type="Proteomes" id="UP000245207"/>
    </source>
</evidence>
<dbReference type="Proteomes" id="UP000245207">
    <property type="component" value="Unassembled WGS sequence"/>
</dbReference>
<dbReference type="OrthoDB" id="747893at2759"/>